<dbReference type="Gene3D" id="3.40.30.10">
    <property type="entry name" value="Glutaredoxin"/>
    <property type="match status" value="1"/>
</dbReference>
<proteinExistence type="predicted"/>
<sequence length="289" mass="33470">MTNKPEKVPPIASSSDCFNITPESRHPDRIISRLRLFDGFGNPITNPKLLFRDCEVVGFFFATIWHPQKEQFHNDVLDFSQRHPHRFKCIYVSIDSKKQDFELATKEKAWVHMAWDDGSNLENEEQETEPPSTDFITPDETTLLGQIFAGSLSMESDPRPISRVSLVQQLNVLSVPTLSTYHLQKGTWLDSNVRASLFETKEQRDRAWETWQKSERLEMSWADIFQTMRWSIFLLIAGIIYTILVKFDDSYNIVHLTEYFMNPGSRTGFSTQEEAIPSIPKAPAHYAEF</sequence>
<dbReference type="Pfam" id="PF13905">
    <property type="entry name" value="Thioredoxin_8"/>
    <property type="match status" value="1"/>
</dbReference>
<name>A0A9P6NQ27_9BASI</name>
<reference evidence="3" key="1">
    <citation type="submission" date="2013-11" db="EMBL/GenBank/DDBJ databases">
        <title>Genome sequence of the fusiform rust pathogen reveals effectors for host alternation and coevolution with pine.</title>
        <authorList>
            <consortium name="DOE Joint Genome Institute"/>
            <person name="Smith K."/>
            <person name="Pendleton A."/>
            <person name="Kubisiak T."/>
            <person name="Anderson C."/>
            <person name="Salamov A."/>
            <person name="Aerts A."/>
            <person name="Riley R."/>
            <person name="Clum A."/>
            <person name="Lindquist E."/>
            <person name="Ence D."/>
            <person name="Campbell M."/>
            <person name="Kronenberg Z."/>
            <person name="Feau N."/>
            <person name="Dhillon B."/>
            <person name="Hamelin R."/>
            <person name="Burleigh J."/>
            <person name="Smith J."/>
            <person name="Yandell M."/>
            <person name="Nelson C."/>
            <person name="Grigoriev I."/>
            <person name="Davis J."/>
        </authorList>
    </citation>
    <scope>NUCLEOTIDE SEQUENCE</scope>
    <source>
        <strain evidence="3">G11</strain>
    </source>
</reference>
<feature type="transmembrane region" description="Helical" evidence="1">
    <location>
        <begin position="228"/>
        <end position="247"/>
    </location>
</feature>
<evidence type="ECO:0000259" key="2">
    <source>
        <dbReference type="Pfam" id="PF13905"/>
    </source>
</evidence>
<keyword evidence="4" id="KW-1185">Reference proteome</keyword>
<gene>
    <name evidence="3" type="ORF">CROQUDRAFT_656080</name>
</gene>
<keyword evidence="1" id="KW-0812">Transmembrane</keyword>
<dbReference type="Proteomes" id="UP000886653">
    <property type="component" value="Unassembled WGS sequence"/>
</dbReference>
<dbReference type="InterPro" id="IPR012336">
    <property type="entry name" value="Thioredoxin-like_fold"/>
</dbReference>
<comment type="caution">
    <text evidence="3">The sequence shown here is derived from an EMBL/GenBank/DDBJ whole genome shotgun (WGS) entry which is preliminary data.</text>
</comment>
<evidence type="ECO:0000313" key="4">
    <source>
        <dbReference type="Proteomes" id="UP000886653"/>
    </source>
</evidence>
<dbReference type="EMBL" id="MU167247">
    <property type="protein sequence ID" value="KAG0147511.1"/>
    <property type="molecule type" value="Genomic_DNA"/>
</dbReference>
<organism evidence="3 4">
    <name type="scientific">Cronartium quercuum f. sp. fusiforme G11</name>
    <dbReference type="NCBI Taxonomy" id="708437"/>
    <lineage>
        <taxon>Eukaryota</taxon>
        <taxon>Fungi</taxon>
        <taxon>Dikarya</taxon>
        <taxon>Basidiomycota</taxon>
        <taxon>Pucciniomycotina</taxon>
        <taxon>Pucciniomycetes</taxon>
        <taxon>Pucciniales</taxon>
        <taxon>Coleosporiaceae</taxon>
        <taxon>Cronartium</taxon>
    </lineage>
</organism>
<evidence type="ECO:0000256" key="1">
    <source>
        <dbReference type="SAM" id="Phobius"/>
    </source>
</evidence>
<accession>A0A9P6NQ27</accession>
<dbReference type="AlphaFoldDB" id="A0A9P6NQ27"/>
<evidence type="ECO:0000313" key="3">
    <source>
        <dbReference type="EMBL" id="KAG0147511.1"/>
    </source>
</evidence>
<keyword evidence="1" id="KW-1133">Transmembrane helix</keyword>
<keyword evidence="1" id="KW-0472">Membrane</keyword>
<dbReference type="OrthoDB" id="409136at2759"/>
<protein>
    <recommendedName>
        <fullName evidence="2">Thioredoxin-like fold domain-containing protein</fullName>
    </recommendedName>
</protein>
<feature type="domain" description="Thioredoxin-like fold" evidence="2">
    <location>
        <begin position="55"/>
        <end position="119"/>
    </location>
</feature>